<dbReference type="RefSeq" id="WP_083486552.1">
    <property type="nucleotide sequence ID" value="NZ_LJCO01000096.1"/>
</dbReference>
<evidence type="ECO:0000259" key="4">
    <source>
        <dbReference type="Pfam" id="PF00135"/>
    </source>
</evidence>
<gene>
    <name evidence="5" type="ORF">AN477_20775</name>
</gene>
<dbReference type="Pfam" id="PF00135">
    <property type="entry name" value="COesterase"/>
    <property type="match status" value="1"/>
</dbReference>
<comment type="caution">
    <text evidence="5">The sequence shown here is derived from an EMBL/GenBank/DDBJ whole genome shotgun (WGS) entry which is preliminary data.</text>
</comment>
<dbReference type="SUPFAM" id="SSF53474">
    <property type="entry name" value="alpha/beta-Hydrolases"/>
    <property type="match status" value="1"/>
</dbReference>
<dbReference type="InterPro" id="IPR029058">
    <property type="entry name" value="AB_hydrolase_fold"/>
</dbReference>
<dbReference type="PATRIC" id="fig|471514.4.peg.1649"/>
<keyword evidence="2 3" id="KW-0378">Hydrolase</keyword>
<reference evidence="5 6" key="1">
    <citation type="submission" date="2015-09" db="EMBL/GenBank/DDBJ databases">
        <title>Draft genome sequence of Alicyclobacillus ferrooxydans DSM 22381.</title>
        <authorList>
            <person name="Hemp J."/>
        </authorList>
    </citation>
    <scope>NUCLEOTIDE SEQUENCE [LARGE SCALE GENOMIC DNA]</scope>
    <source>
        <strain evidence="5 6">TC-34</strain>
    </source>
</reference>
<name>A0A0P9C6X8_9BACL</name>
<dbReference type="PANTHER" id="PTHR11559">
    <property type="entry name" value="CARBOXYLESTERASE"/>
    <property type="match status" value="1"/>
</dbReference>
<dbReference type="InterPro" id="IPR050309">
    <property type="entry name" value="Type-B_Carboxylest/Lipase"/>
</dbReference>
<dbReference type="EC" id="3.1.1.-" evidence="3"/>
<dbReference type="GO" id="GO:0016787">
    <property type="term" value="F:hydrolase activity"/>
    <property type="evidence" value="ECO:0007669"/>
    <property type="project" value="UniProtKB-KW"/>
</dbReference>
<sequence length="500" mass="54567">MSLIIQTSCGKVQGTFEGSVAVWKGIPFAKAPVGKLRFQAPQPREPWEGVFDATEFGPACVQGPNAMNPKEKLPQSEDCLNLNIWSPGADDKKRPVMVWIHGGSFVFGSGRTPWYNGRSFAEQGDVVVVTINYRLGPLGFLYLGDLVQQHPEFGEEYAVSGNCALLDQISALQWVHDNIAAFGGDPDCVTVFGESAGSMSVGSLLVAPAARGLFQQAIMESGAPSMKRIDTAVETRNRLLEALGLGSNDAAQLFELPAEQLVAASDKIAQGTRLTWSPVMDGTVITKPFATALESGASKGIPLLIGCNLNELTLWTARDPMWRQAQDDTALMQMFERRWGKIPPELASFYFNGKSGTELLDALTQLGSYSVFGAPIQKIANRRVGDSPLYVYRFDWQSTAAKGVLKACHALEIPFVFNTIDDPSSQVFTGDSADRAAVAMQMHHAWIAFAHTGNPNTGELPQWPAYNLDSRPTMIFDVESRVVNDPYGEERIVWEQVIGQ</sequence>
<dbReference type="InterPro" id="IPR019826">
    <property type="entry name" value="Carboxylesterase_B_AS"/>
</dbReference>
<dbReference type="ESTHER" id="9bacl-a0a0p9c6x8">
    <property type="family name" value="Carb_B_Bacteria"/>
</dbReference>
<feature type="domain" description="Carboxylesterase type B" evidence="4">
    <location>
        <begin position="3"/>
        <end position="483"/>
    </location>
</feature>
<dbReference type="Proteomes" id="UP000050482">
    <property type="component" value="Unassembled WGS sequence"/>
</dbReference>
<dbReference type="EMBL" id="LJCO01000096">
    <property type="protein sequence ID" value="KPV40903.1"/>
    <property type="molecule type" value="Genomic_DNA"/>
</dbReference>
<evidence type="ECO:0000256" key="2">
    <source>
        <dbReference type="ARBA" id="ARBA00022801"/>
    </source>
</evidence>
<protein>
    <recommendedName>
        <fullName evidence="3">Carboxylic ester hydrolase</fullName>
        <ecNumber evidence="3">3.1.1.-</ecNumber>
    </recommendedName>
</protein>
<evidence type="ECO:0000256" key="1">
    <source>
        <dbReference type="ARBA" id="ARBA00005964"/>
    </source>
</evidence>
<dbReference type="Gene3D" id="3.40.50.1820">
    <property type="entry name" value="alpha/beta hydrolase"/>
    <property type="match status" value="1"/>
</dbReference>
<dbReference type="AlphaFoldDB" id="A0A0P9C6X8"/>
<organism evidence="5 6">
    <name type="scientific">Alicyclobacillus ferrooxydans</name>
    <dbReference type="NCBI Taxonomy" id="471514"/>
    <lineage>
        <taxon>Bacteria</taxon>
        <taxon>Bacillati</taxon>
        <taxon>Bacillota</taxon>
        <taxon>Bacilli</taxon>
        <taxon>Bacillales</taxon>
        <taxon>Alicyclobacillaceae</taxon>
        <taxon>Alicyclobacillus</taxon>
    </lineage>
</organism>
<keyword evidence="6" id="KW-1185">Reference proteome</keyword>
<dbReference type="OrthoDB" id="9775851at2"/>
<proteinExistence type="inferred from homology"/>
<dbReference type="PROSITE" id="PS00122">
    <property type="entry name" value="CARBOXYLESTERASE_B_1"/>
    <property type="match status" value="1"/>
</dbReference>
<evidence type="ECO:0000313" key="5">
    <source>
        <dbReference type="EMBL" id="KPV40903.1"/>
    </source>
</evidence>
<accession>A0A0P9C6X8</accession>
<evidence type="ECO:0000256" key="3">
    <source>
        <dbReference type="RuleBase" id="RU361235"/>
    </source>
</evidence>
<dbReference type="STRING" id="471514.AN477_20775"/>
<comment type="similarity">
    <text evidence="1 3">Belongs to the type-B carboxylesterase/lipase family.</text>
</comment>
<evidence type="ECO:0000313" key="6">
    <source>
        <dbReference type="Proteomes" id="UP000050482"/>
    </source>
</evidence>
<dbReference type="InterPro" id="IPR002018">
    <property type="entry name" value="CarbesteraseB"/>
</dbReference>